<reference evidence="2 3" key="1">
    <citation type="journal article" date="2022" name="Front. Microbiol.">
        <title>High genomic differentiation and limited gene flow indicate recent cryptic speciation within the genus Laspinema (cyanobacteria).</title>
        <authorList>
            <person name="Stanojkovic A."/>
            <person name="Skoupy S."/>
            <person name="Skaloud P."/>
            <person name="Dvorak P."/>
        </authorList>
    </citation>
    <scope>NUCLEOTIDE SEQUENCE [LARGE SCALE GENOMIC DNA]</scope>
    <source>
        <strain evidence="2 3">D2a</strain>
    </source>
</reference>
<evidence type="ECO:0000313" key="3">
    <source>
        <dbReference type="Proteomes" id="UP001525890"/>
    </source>
</evidence>
<organism evidence="2 3">
    <name type="scientific">Laspinema palackyanum D2a</name>
    <dbReference type="NCBI Taxonomy" id="2953684"/>
    <lineage>
        <taxon>Bacteria</taxon>
        <taxon>Bacillati</taxon>
        <taxon>Cyanobacteriota</taxon>
        <taxon>Cyanophyceae</taxon>
        <taxon>Oscillatoriophycideae</taxon>
        <taxon>Oscillatoriales</taxon>
        <taxon>Laspinemataceae</taxon>
        <taxon>Laspinema</taxon>
        <taxon>Laspinema palackyanum</taxon>
    </lineage>
</organism>
<comment type="caution">
    <text evidence="2">The sequence shown here is derived from an EMBL/GenBank/DDBJ whole genome shotgun (WGS) entry which is preliminary data.</text>
</comment>
<sequence length="67" mass="7418">MAPVQGAIAIKPDGRRSSPDKKPYLIKVLSGRSVVFVPTRELISTMSVNGSIRQRRANRTVCPIFHI</sequence>
<dbReference type="Proteomes" id="UP001525890">
    <property type="component" value="Unassembled WGS sequence"/>
</dbReference>
<dbReference type="EMBL" id="JAMXFF010000066">
    <property type="protein sequence ID" value="MCT7969954.1"/>
    <property type="molecule type" value="Genomic_DNA"/>
</dbReference>
<accession>A0ABT2MYW4</accession>
<proteinExistence type="predicted"/>
<dbReference type="RefSeq" id="WP_368009392.1">
    <property type="nucleotide sequence ID" value="NZ_JAMXFF010000066.1"/>
</dbReference>
<feature type="compositionally biased region" description="Basic and acidic residues" evidence="1">
    <location>
        <begin position="12"/>
        <end position="21"/>
    </location>
</feature>
<feature type="region of interest" description="Disordered" evidence="1">
    <location>
        <begin position="1"/>
        <end position="21"/>
    </location>
</feature>
<protein>
    <submittedName>
        <fullName evidence="2">Uncharacterized protein</fullName>
    </submittedName>
</protein>
<name>A0ABT2MYW4_9CYAN</name>
<keyword evidence="3" id="KW-1185">Reference proteome</keyword>
<evidence type="ECO:0000256" key="1">
    <source>
        <dbReference type="SAM" id="MobiDB-lite"/>
    </source>
</evidence>
<evidence type="ECO:0000313" key="2">
    <source>
        <dbReference type="EMBL" id="MCT7969954.1"/>
    </source>
</evidence>
<gene>
    <name evidence="2" type="ORF">NG799_26940</name>
</gene>